<dbReference type="Pfam" id="PF00501">
    <property type="entry name" value="AMP-binding"/>
    <property type="match status" value="1"/>
</dbReference>
<dbReference type="InterPro" id="IPR000873">
    <property type="entry name" value="AMP-dep_synth/lig_dom"/>
</dbReference>
<evidence type="ECO:0000259" key="3">
    <source>
        <dbReference type="Pfam" id="PF00501"/>
    </source>
</evidence>
<evidence type="ECO:0000256" key="2">
    <source>
        <dbReference type="ARBA" id="ARBA00022598"/>
    </source>
</evidence>
<keyword evidence="2" id="KW-0436">Ligase</keyword>
<protein>
    <submittedName>
        <fullName evidence="5">Class I adenylate-forming enzyme family protein</fullName>
    </submittedName>
</protein>
<evidence type="ECO:0000256" key="1">
    <source>
        <dbReference type="ARBA" id="ARBA00006432"/>
    </source>
</evidence>
<name>A0ABW8HSN1_9BACL</name>
<feature type="domain" description="AMP-binding enzyme C-terminal" evidence="4">
    <location>
        <begin position="402"/>
        <end position="475"/>
    </location>
</feature>
<comment type="similarity">
    <text evidence="1">Belongs to the ATP-dependent AMP-binding enzyme family.</text>
</comment>
<gene>
    <name evidence="5" type="ORF">ACINKY_08850</name>
</gene>
<dbReference type="Gene3D" id="3.40.50.12780">
    <property type="entry name" value="N-terminal domain of ligase-like"/>
    <property type="match status" value="1"/>
</dbReference>
<dbReference type="SUPFAM" id="SSF56801">
    <property type="entry name" value="Acetyl-CoA synthetase-like"/>
    <property type="match status" value="1"/>
</dbReference>
<dbReference type="PANTHER" id="PTHR43201:SF5">
    <property type="entry name" value="MEDIUM-CHAIN ACYL-COA LIGASE ACSF2, MITOCHONDRIAL"/>
    <property type="match status" value="1"/>
</dbReference>
<dbReference type="RefSeq" id="WP_402873755.1">
    <property type="nucleotide sequence ID" value="NZ_JBIYSL010000002.1"/>
</dbReference>
<keyword evidence="6" id="KW-1185">Reference proteome</keyword>
<accession>A0ABW8HSN1</accession>
<dbReference type="InterPro" id="IPR020845">
    <property type="entry name" value="AMP-binding_CS"/>
</dbReference>
<feature type="domain" description="AMP-dependent synthetase/ligase" evidence="3">
    <location>
        <begin position="16"/>
        <end position="350"/>
    </location>
</feature>
<organism evidence="5 6">
    <name type="scientific">Paenibacillus illinoisensis</name>
    <dbReference type="NCBI Taxonomy" id="59845"/>
    <lineage>
        <taxon>Bacteria</taxon>
        <taxon>Bacillati</taxon>
        <taxon>Bacillota</taxon>
        <taxon>Bacilli</taxon>
        <taxon>Bacillales</taxon>
        <taxon>Paenibacillaceae</taxon>
        <taxon>Paenibacillus</taxon>
    </lineage>
</organism>
<dbReference type="EMBL" id="JBIYSL010000002">
    <property type="protein sequence ID" value="MFK0522308.1"/>
    <property type="molecule type" value="Genomic_DNA"/>
</dbReference>
<dbReference type="PANTHER" id="PTHR43201">
    <property type="entry name" value="ACYL-COA SYNTHETASE"/>
    <property type="match status" value="1"/>
</dbReference>
<dbReference type="InterPro" id="IPR045851">
    <property type="entry name" value="AMP-bd_C_sf"/>
</dbReference>
<evidence type="ECO:0000313" key="5">
    <source>
        <dbReference type="EMBL" id="MFK0522308.1"/>
    </source>
</evidence>
<dbReference type="PROSITE" id="PS00455">
    <property type="entry name" value="AMP_BINDING"/>
    <property type="match status" value="1"/>
</dbReference>
<sequence length="491" mass="55065">MMTSITSKVVNSIFKFSNKTLFIDHIQGLEVTYESFGQKISKVMGFLDTHKIADGEVVAIIADNSVDHIVWTYGIILYGAIAMPLNPKLSQTEITYLTAHANPRLIVTDGSNHNSIDIKSYEREDYNLLRLENLLRSNKERSGGLLIYTSGTTGKPKGVLLNGANIVHNTMTAIESFNYSSDHTTLCILPLFHTFGFISDVSTMIFTGGSSVIMNVFEASAVSEISKVIRKYNVNSFSAVPLIFEILIKLKCNLNQPSMKFCIAGAAPLLSSTSERFFEAFQFEIIPAYGLTETTCFCLITPMEKIRYGSAGKPANISIKVISENDQELPVNEIGELIVQGPNVITEGYYKDDRDCYAVSYPGWFRTGDLGYYDEDNYFYITGRKKNMVIKGGEKIYLEDIDKYLSTIPEIRDSATIRIEKTLLDQVACFIVKESDNSNLTEEFLKHIMIEHLGKLKCPDHIIFVEEIPRTATNKVKIVQLQDEIRSIAIL</sequence>
<dbReference type="Proteomes" id="UP001618531">
    <property type="component" value="Unassembled WGS sequence"/>
</dbReference>
<dbReference type="InterPro" id="IPR042099">
    <property type="entry name" value="ANL_N_sf"/>
</dbReference>
<dbReference type="Pfam" id="PF13193">
    <property type="entry name" value="AMP-binding_C"/>
    <property type="match status" value="1"/>
</dbReference>
<dbReference type="Gene3D" id="3.30.300.30">
    <property type="match status" value="1"/>
</dbReference>
<reference evidence="5 6" key="1">
    <citation type="submission" date="2024-11" db="EMBL/GenBank/DDBJ databases">
        <title>Identification and Characterization of a Novel Fosfomycin Bacillithiol Transferase FosB8 in Paenibacillus illinoisensis.</title>
        <authorList>
            <person name="Lu W."/>
        </authorList>
    </citation>
    <scope>NUCLEOTIDE SEQUENCE [LARGE SCALE GENOMIC DNA]</scope>
    <source>
        <strain evidence="5 6">WP77</strain>
    </source>
</reference>
<evidence type="ECO:0000313" key="6">
    <source>
        <dbReference type="Proteomes" id="UP001618531"/>
    </source>
</evidence>
<dbReference type="InterPro" id="IPR025110">
    <property type="entry name" value="AMP-bd_C"/>
</dbReference>
<comment type="caution">
    <text evidence="5">The sequence shown here is derived from an EMBL/GenBank/DDBJ whole genome shotgun (WGS) entry which is preliminary data.</text>
</comment>
<evidence type="ECO:0000259" key="4">
    <source>
        <dbReference type="Pfam" id="PF13193"/>
    </source>
</evidence>
<proteinExistence type="inferred from homology"/>